<evidence type="ECO:0000313" key="1">
    <source>
        <dbReference type="EMBL" id="OBS77970.1"/>
    </source>
</evidence>
<sequence length="14" mass="1636">MASFTARMVFCLQM</sequence>
<reference evidence="1 2" key="1">
    <citation type="submission" date="2016-06" db="EMBL/GenBank/DDBJ databases">
        <title>The Draft Genome Sequence and Annotation of the Desert Woodrat Neotoma lepida.</title>
        <authorList>
            <person name="Campbell M."/>
            <person name="Oakeson K.F."/>
            <person name="Yandell M."/>
            <person name="Halpert J.R."/>
            <person name="Dearing D."/>
        </authorList>
    </citation>
    <scope>NUCLEOTIDE SEQUENCE [LARGE SCALE GENOMIC DNA]</scope>
    <source>
        <strain evidence="1">417</strain>
        <tissue evidence="1">Liver</tissue>
    </source>
</reference>
<protein>
    <submittedName>
        <fullName evidence="1">Uncharacterized protein</fullName>
    </submittedName>
</protein>
<proteinExistence type="predicted"/>
<evidence type="ECO:0000313" key="2">
    <source>
        <dbReference type="Proteomes" id="UP000092124"/>
    </source>
</evidence>
<dbReference type="Proteomes" id="UP000092124">
    <property type="component" value="Unassembled WGS sequence"/>
</dbReference>
<name>A0A1A6HJ24_NEOLE</name>
<comment type="caution">
    <text evidence="1">The sequence shown here is derived from an EMBL/GenBank/DDBJ whole genome shotgun (WGS) entry which is preliminary data.</text>
</comment>
<gene>
    <name evidence="1" type="ORF">A6R68_19642</name>
</gene>
<dbReference type="EMBL" id="LZPO01027632">
    <property type="protein sequence ID" value="OBS77970.1"/>
    <property type="molecule type" value="Genomic_DNA"/>
</dbReference>
<keyword evidence="2" id="KW-1185">Reference proteome</keyword>
<accession>A0A1A6HJ24</accession>
<organism evidence="1 2">
    <name type="scientific">Neotoma lepida</name>
    <name type="common">Desert woodrat</name>
    <dbReference type="NCBI Taxonomy" id="56216"/>
    <lineage>
        <taxon>Eukaryota</taxon>
        <taxon>Metazoa</taxon>
        <taxon>Chordata</taxon>
        <taxon>Craniata</taxon>
        <taxon>Vertebrata</taxon>
        <taxon>Euteleostomi</taxon>
        <taxon>Mammalia</taxon>
        <taxon>Eutheria</taxon>
        <taxon>Euarchontoglires</taxon>
        <taxon>Glires</taxon>
        <taxon>Rodentia</taxon>
        <taxon>Myomorpha</taxon>
        <taxon>Muroidea</taxon>
        <taxon>Cricetidae</taxon>
        <taxon>Neotominae</taxon>
        <taxon>Neotoma</taxon>
    </lineage>
</organism>